<dbReference type="GO" id="GO:0005524">
    <property type="term" value="F:ATP binding"/>
    <property type="evidence" value="ECO:0007669"/>
    <property type="project" value="UniProtKB-KW"/>
</dbReference>
<sequence length="250" mass="27300">DRRRRRPARRRARQVLRRLPRLIGRFGRVPRGPAHLRHRPQRRGQEHLFQPAHRRLPTQRRTNPVRWPRHHRPAAAPLRAPGDSQVLPDHRRLPAPERGGKRPRRGPSAGQPSGLLVAPGAAARAGGTERGAAGARRPVPPRPARRGRTGARRAARAGGGYGPGRRPRPAAAGRADRRHEPGGDARLHGPRPRPGRRTDGGAGGAQDEAGHGHLRPRAGAPPRRTAGRRHPGRNPRRRAGAARVPGAARL</sequence>
<keyword evidence="2" id="KW-0067">ATP-binding</keyword>
<feature type="compositionally biased region" description="Basic residues" evidence="1">
    <location>
        <begin position="143"/>
        <end position="155"/>
    </location>
</feature>
<feature type="compositionally biased region" description="Low complexity" evidence="1">
    <location>
        <begin position="241"/>
        <end position="250"/>
    </location>
</feature>
<feature type="region of interest" description="Disordered" evidence="1">
    <location>
        <begin position="26"/>
        <end position="250"/>
    </location>
</feature>
<protein>
    <submittedName>
        <fullName evidence="2">Branched-chain amino acid transport ATP-binding protein LivG</fullName>
    </submittedName>
</protein>
<feature type="compositionally biased region" description="Basic and acidic residues" evidence="1">
    <location>
        <begin position="174"/>
        <end position="187"/>
    </location>
</feature>
<feature type="compositionally biased region" description="Basic and acidic residues" evidence="1">
    <location>
        <begin position="88"/>
        <end position="100"/>
    </location>
</feature>
<name>A0A6J4IJX1_9PROT</name>
<reference evidence="2" key="1">
    <citation type="submission" date="2020-02" db="EMBL/GenBank/DDBJ databases">
        <authorList>
            <person name="Meier V. D."/>
        </authorList>
    </citation>
    <scope>NUCLEOTIDE SEQUENCE</scope>
    <source>
        <strain evidence="2">AVDCRST_MAG08</strain>
    </source>
</reference>
<evidence type="ECO:0000256" key="1">
    <source>
        <dbReference type="SAM" id="MobiDB-lite"/>
    </source>
</evidence>
<feature type="non-terminal residue" evidence="2">
    <location>
        <position position="250"/>
    </location>
</feature>
<gene>
    <name evidence="2" type="ORF">AVDCRST_MAG08-2225</name>
</gene>
<dbReference type="EMBL" id="CADCTG010000173">
    <property type="protein sequence ID" value="CAA9252051.1"/>
    <property type="molecule type" value="Genomic_DNA"/>
</dbReference>
<feature type="compositionally biased region" description="Low complexity" evidence="1">
    <location>
        <begin position="118"/>
        <end position="137"/>
    </location>
</feature>
<keyword evidence="2" id="KW-0547">Nucleotide-binding</keyword>
<dbReference type="AlphaFoldDB" id="A0A6J4IJX1"/>
<accession>A0A6J4IJX1</accession>
<proteinExistence type="predicted"/>
<organism evidence="2">
    <name type="scientific">uncultured Acetobacteraceae bacterium</name>
    <dbReference type="NCBI Taxonomy" id="169975"/>
    <lineage>
        <taxon>Bacteria</taxon>
        <taxon>Pseudomonadati</taxon>
        <taxon>Pseudomonadota</taxon>
        <taxon>Alphaproteobacteria</taxon>
        <taxon>Acetobacterales</taxon>
        <taxon>Acetobacteraceae</taxon>
        <taxon>environmental samples</taxon>
    </lineage>
</organism>
<feature type="compositionally biased region" description="Basic residues" evidence="1">
    <location>
        <begin position="225"/>
        <end position="240"/>
    </location>
</feature>
<feature type="non-terminal residue" evidence="2">
    <location>
        <position position="1"/>
    </location>
</feature>
<evidence type="ECO:0000313" key="2">
    <source>
        <dbReference type="EMBL" id="CAA9252051.1"/>
    </source>
</evidence>